<protein>
    <submittedName>
        <fullName evidence="1">Uncharacterized protein</fullName>
    </submittedName>
</protein>
<accession>A0AAJ0CD53</accession>
<dbReference type="AlphaFoldDB" id="A0AAJ0CD53"/>
<gene>
    <name evidence="1" type="ORF">QQS21_012847</name>
</gene>
<keyword evidence="2" id="KW-1185">Reference proteome</keyword>
<dbReference type="EMBL" id="JASWJB010000667">
    <property type="protein sequence ID" value="KAK2589477.1"/>
    <property type="molecule type" value="Genomic_DNA"/>
</dbReference>
<sequence>MSEDTVKKMGDELIRLCDGIERHGLVDYQYGVWEEQIEAALEDCLDAFDEEKDLEDDLLEISKFCYSQAEEGGRASPRPSHCAPPE</sequence>
<comment type="caution">
    <text evidence="1">The sequence shown here is derived from an EMBL/GenBank/DDBJ whole genome shotgun (WGS) entry which is preliminary data.</text>
</comment>
<organism evidence="1 2">
    <name type="scientific">Conoideocrella luteorostrata</name>
    <dbReference type="NCBI Taxonomy" id="1105319"/>
    <lineage>
        <taxon>Eukaryota</taxon>
        <taxon>Fungi</taxon>
        <taxon>Dikarya</taxon>
        <taxon>Ascomycota</taxon>
        <taxon>Pezizomycotina</taxon>
        <taxon>Sordariomycetes</taxon>
        <taxon>Hypocreomycetidae</taxon>
        <taxon>Hypocreales</taxon>
        <taxon>Clavicipitaceae</taxon>
        <taxon>Conoideocrella</taxon>
    </lineage>
</organism>
<reference evidence="1" key="1">
    <citation type="submission" date="2023-06" db="EMBL/GenBank/DDBJ databases">
        <title>Conoideocrella luteorostrata (Hypocreales: Clavicipitaceae), a potential biocontrol fungus for elongate hemlock scale in United States Christmas tree production areas.</title>
        <authorList>
            <person name="Barrett H."/>
            <person name="Lovett B."/>
            <person name="Macias A.M."/>
            <person name="Stajich J.E."/>
            <person name="Kasson M.T."/>
        </authorList>
    </citation>
    <scope>NUCLEOTIDE SEQUENCE</scope>
    <source>
        <strain evidence="1">ARSEF 14590</strain>
    </source>
</reference>
<proteinExistence type="predicted"/>
<evidence type="ECO:0000313" key="1">
    <source>
        <dbReference type="EMBL" id="KAK2589477.1"/>
    </source>
</evidence>
<evidence type="ECO:0000313" key="2">
    <source>
        <dbReference type="Proteomes" id="UP001251528"/>
    </source>
</evidence>
<dbReference type="Proteomes" id="UP001251528">
    <property type="component" value="Unassembled WGS sequence"/>
</dbReference>
<name>A0AAJ0CD53_9HYPO</name>